<dbReference type="EMBL" id="LNCD01000004">
    <property type="protein sequence ID" value="KWV59837.1"/>
    <property type="molecule type" value="Genomic_DNA"/>
</dbReference>
<sequence length="345" mass="38988">MNKLYFGDNLDWLEKMVANSVDLVYLDPPFNSKASYNILYKSPVGADAQRMAFEDTWRWEDGAEAAMESVRRSDVSIFRMLQALQGFLGQSDLMAYLAMMTVRLIHLKRVLRPTGSIFLHCDPTASHYLKTVMDSIFGASNFRNEIIWLRSQNPKGSQHASKKFSPSTDTILYYAKSDAAPFYEDAIRVPLSQAELLEKYDRSDELGPYADGPILRSASMGVRPNLVYEYKGFTPPPYGWRVELEKLREIDAEGNLSWSRSGAPRRKLRPIDDRGNPIGSFWGDIPPLNSQAEERIGYPTQKTPRSARACHLIFNGARRRRAGPLLWLRDGTACCGAAGKSMGWN</sequence>
<comment type="caution">
    <text evidence="7">The sequence shown here is derived from an EMBL/GenBank/DDBJ whole genome shotgun (WGS) entry which is preliminary data.</text>
</comment>
<organism evidence="7 8">
    <name type="scientific">Rhizobium altiplani</name>
    <dbReference type="NCBI Taxonomy" id="1864509"/>
    <lineage>
        <taxon>Bacteria</taxon>
        <taxon>Pseudomonadati</taxon>
        <taxon>Pseudomonadota</taxon>
        <taxon>Alphaproteobacteria</taxon>
        <taxon>Hyphomicrobiales</taxon>
        <taxon>Rhizobiaceae</taxon>
        <taxon>Rhizobium/Agrobacterium group</taxon>
        <taxon>Rhizobium</taxon>
    </lineage>
</organism>
<gene>
    <name evidence="7" type="ORF">AS026_27765</name>
</gene>
<dbReference type="SUPFAM" id="SSF53335">
    <property type="entry name" value="S-adenosyl-L-methionine-dependent methyltransferases"/>
    <property type="match status" value="1"/>
</dbReference>
<dbReference type="InterPro" id="IPR029063">
    <property type="entry name" value="SAM-dependent_MTases_sf"/>
</dbReference>
<dbReference type="RefSeq" id="WP_051321211.1">
    <property type="nucleotide sequence ID" value="NZ_LNCD01000004.1"/>
</dbReference>
<name>A0A120FRB1_9HYPH</name>
<keyword evidence="4" id="KW-0808">Transferase</keyword>
<comment type="catalytic activity">
    <reaction evidence="5">
        <text>a 2'-deoxyadenosine in DNA + S-adenosyl-L-methionine = an N(6)-methyl-2'-deoxyadenosine in DNA + S-adenosyl-L-homocysteine + H(+)</text>
        <dbReference type="Rhea" id="RHEA:15197"/>
        <dbReference type="Rhea" id="RHEA-COMP:12418"/>
        <dbReference type="Rhea" id="RHEA-COMP:12419"/>
        <dbReference type="ChEBI" id="CHEBI:15378"/>
        <dbReference type="ChEBI" id="CHEBI:57856"/>
        <dbReference type="ChEBI" id="CHEBI:59789"/>
        <dbReference type="ChEBI" id="CHEBI:90615"/>
        <dbReference type="ChEBI" id="CHEBI:90616"/>
        <dbReference type="EC" id="2.1.1.72"/>
    </reaction>
</comment>
<evidence type="ECO:0000256" key="2">
    <source>
        <dbReference type="ARBA" id="ARBA00011900"/>
    </source>
</evidence>
<dbReference type="Gene3D" id="3.40.50.150">
    <property type="entry name" value="Vaccinia Virus protein VP39"/>
    <property type="match status" value="1"/>
</dbReference>
<keyword evidence="3" id="KW-0489">Methyltransferase</keyword>
<proteinExistence type="inferred from homology"/>
<dbReference type="GO" id="GO:0032259">
    <property type="term" value="P:methylation"/>
    <property type="evidence" value="ECO:0007669"/>
    <property type="project" value="UniProtKB-KW"/>
</dbReference>
<evidence type="ECO:0000256" key="1">
    <source>
        <dbReference type="ARBA" id="ARBA00006594"/>
    </source>
</evidence>
<evidence type="ECO:0000256" key="3">
    <source>
        <dbReference type="ARBA" id="ARBA00022603"/>
    </source>
</evidence>
<evidence type="ECO:0000256" key="5">
    <source>
        <dbReference type="ARBA" id="ARBA00047942"/>
    </source>
</evidence>
<accession>A0A120FRB1</accession>
<dbReference type="GO" id="GO:0008170">
    <property type="term" value="F:N-methyltransferase activity"/>
    <property type="evidence" value="ECO:0007669"/>
    <property type="project" value="InterPro"/>
</dbReference>
<evidence type="ECO:0000313" key="8">
    <source>
        <dbReference type="Proteomes" id="UP000068164"/>
    </source>
</evidence>
<comment type="similarity">
    <text evidence="1">Belongs to the N(4)/N(6)-methyltransferase family.</text>
</comment>
<dbReference type="InterPro" id="IPR002941">
    <property type="entry name" value="DNA_methylase_N4/N6"/>
</dbReference>
<dbReference type="Proteomes" id="UP000068164">
    <property type="component" value="Unassembled WGS sequence"/>
</dbReference>
<dbReference type="AlphaFoldDB" id="A0A120FRB1"/>
<dbReference type="PROSITE" id="PS00092">
    <property type="entry name" value="N6_MTASE"/>
    <property type="match status" value="1"/>
</dbReference>
<evidence type="ECO:0000259" key="6">
    <source>
        <dbReference type="Pfam" id="PF01555"/>
    </source>
</evidence>
<evidence type="ECO:0000313" key="7">
    <source>
        <dbReference type="EMBL" id="KWV59837.1"/>
    </source>
</evidence>
<keyword evidence="8" id="KW-1185">Reference proteome</keyword>
<dbReference type="GO" id="GO:0009007">
    <property type="term" value="F:site-specific DNA-methyltransferase (adenine-specific) activity"/>
    <property type="evidence" value="ECO:0007669"/>
    <property type="project" value="UniProtKB-EC"/>
</dbReference>
<reference evidence="7 8" key="1">
    <citation type="submission" date="2015-11" db="EMBL/GenBank/DDBJ databases">
        <title>Draft Genome Sequence of the Strain BR 10423 (Rhizobium sp.) isolated from nodules of Mimosa pudica.</title>
        <authorList>
            <person name="Barauna A.C."/>
            <person name="Zilli J.E."/>
            <person name="Simoes-Araujo J.L."/>
            <person name="Reis V.M."/>
            <person name="James E.K."/>
            <person name="Reis F.B.Jr."/>
            <person name="Rouws L.F."/>
            <person name="Passos S.R."/>
            <person name="Gois S.R."/>
        </authorList>
    </citation>
    <scope>NUCLEOTIDE SEQUENCE [LARGE SCALE GENOMIC DNA]</scope>
    <source>
        <strain evidence="7 8">BR10423</strain>
    </source>
</reference>
<evidence type="ECO:0000256" key="4">
    <source>
        <dbReference type="ARBA" id="ARBA00022679"/>
    </source>
</evidence>
<dbReference type="Pfam" id="PF01555">
    <property type="entry name" value="N6_N4_Mtase"/>
    <property type="match status" value="1"/>
</dbReference>
<dbReference type="InterPro" id="IPR002052">
    <property type="entry name" value="DNA_methylase_N6_adenine_CS"/>
</dbReference>
<feature type="domain" description="DNA methylase N-4/N-6" evidence="6">
    <location>
        <begin position="21"/>
        <end position="304"/>
    </location>
</feature>
<protein>
    <recommendedName>
        <fullName evidence="2">site-specific DNA-methyltransferase (adenine-specific)</fullName>
        <ecNumber evidence="2">2.1.1.72</ecNumber>
    </recommendedName>
</protein>
<dbReference type="GO" id="GO:0003677">
    <property type="term" value="F:DNA binding"/>
    <property type="evidence" value="ECO:0007669"/>
    <property type="project" value="InterPro"/>
</dbReference>
<dbReference type="EC" id="2.1.1.72" evidence="2"/>